<dbReference type="InterPro" id="IPR018727">
    <property type="entry name" value="DUF2267"/>
</dbReference>
<feature type="region of interest" description="Disordered" evidence="1">
    <location>
        <begin position="117"/>
        <end position="142"/>
    </location>
</feature>
<gene>
    <name evidence="2" type="ORF">GCM10023200_06940</name>
</gene>
<dbReference type="RefSeq" id="WP_345411016.1">
    <property type="nucleotide sequence ID" value="NZ_BAABHO010000004.1"/>
</dbReference>
<evidence type="ECO:0000313" key="3">
    <source>
        <dbReference type="Proteomes" id="UP001500928"/>
    </source>
</evidence>
<accession>A0ABP9A955</accession>
<organism evidence="2 3">
    <name type="scientific">Actinomycetospora chlora</name>
    <dbReference type="NCBI Taxonomy" id="663608"/>
    <lineage>
        <taxon>Bacteria</taxon>
        <taxon>Bacillati</taxon>
        <taxon>Actinomycetota</taxon>
        <taxon>Actinomycetes</taxon>
        <taxon>Pseudonocardiales</taxon>
        <taxon>Pseudonocardiaceae</taxon>
        <taxon>Actinomycetospora</taxon>
    </lineage>
</organism>
<dbReference type="Gene3D" id="1.10.490.110">
    <property type="entry name" value="Uncharacterized conserved protein DUF2267"/>
    <property type="match status" value="1"/>
</dbReference>
<dbReference type="InterPro" id="IPR038282">
    <property type="entry name" value="DUF2267_sf"/>
</dbReference>
<dbReference type="Proteomes" id="UP001500928">
    <property type="component" value="Unassembled WGS sequence"/>
</dbReference>
<protein>
    <recommendedName>
        <fullName evidence="4">DUF2267 domain-containing protein</fullName>
    </recommendedName>
</protein>
<keyword evidence="3" id="KW-1185">Reference proteome</keyword>
<evidence type="ECO:0000256" key="1">
    <source>
        <dbReference type="SAM" id="MobiDB-lite"/>
    </source>
</evidence>
<dbReference type="Pfam" id="PF10025">
    <property type="entry name" value="DUF2267"/>
    <property type="match status" value="1"/>
</dbReference>
<comment type="caution">
    <text evidence="2">The sequence shown here is derived from an EMBL/GenBank/DDBJ whole genome shotgun (WGS) entry which is preliminary data.</text>
</comment>
<proteinExistence type="predicted"/>
<sequence length="236" mass="25269">MRYQEFLAGVATRGGFDNDDARRAADAVLATLADHLSDDDRRALAAAVPNLLEQESGVDHPSRGGASTDAALVDAVVRRTGWTPERARYALTAVTGQLAAEDSDLGDRIARVLPAELRGTGPTLPPDAASEGAQGRPQPVESDELERVLGRELTEWSGDLSGIQRTVSLPSEHLDLLLDRMRGVERDTGQRLRIVERTPTSLTVRARNEKQEVVTAIDLDLAARFDDAVAAVGSAG</sequence>
<name>A0ABP9A955_9PSEU</name>
<dbReference type="EMBL" id="BAABHO010000004">
    <property type="protein sequence ID" value="GAA4776855.1"/>
    <property type="molecule type" value="Genomic_DNA"/>
</dbReference>
<reference evidence="3" key="1">
    <citation type="journal article" date="2019" name="Int. J. Syst. Evol. Microbiol.">
        <title>The Global Catalogue of Microorganisms (GCM) 10K type strain sequencing project: providing services to taxonomists for standard genome sequencing and annotation.</title>
        <authorList>
            <consortium name="The Broad Institute Genomics Platform"/>
            <consortium name="The Broad Institute Genome Sequencing Center for Infectious Disease"/>
            <person name="Wu L."/>
            <person name="Ma J."/>
        </authorList>
    </citation>
    <scope>NUCLEOTIDE SEQUENCE [LARGE SCALE GENOMIC DNA]</scope>
    <source>
        <strain evidence="3">JCM 17979</strain>
    </source>
</reference>
<evidence type="ECO:0000313" key="2">
    <source>
        <dbReference type="EMBL" id="GAA4776855.1"/>
    </source>
</evidence>
<evidence type="ECO:0008006" key="4">
    <source>
        <dbReference type="Google" id="ProtNLM"/>
    </source>
</evidence>